<organism evidence="4">
    <name type="scientific">Micromonospora sp. CCTCC AA 2012012</name>
    <dbReference type="NCBI Taxonomy" id="3111921"/>
    <lineage>
        <taxon>Bacteria</taxon>
        <taxon>Bacillati</taxon>
        <taxon>Actinomycetota</taxon>
        <taxon>Actinomycetes</taxon>
        <taxon>Micromonosporales</taxon>
        <taxon>Micromonosporaceae</taxon>
        <taxon>Micromonospora</taxon>
    </lineage>
</organism>
<evidence type="ECO:0000256" key="1">
    <source>
        <dbReference type="SAM" id="MobiDB-lite"/>
    </source>
</evidence>
<feature type="region of interest" description="Disordered" evidence="1">
    <location>
        <begin position="104"/>
        <end position="133"/>
    </location>
</feature>
<evidence type="ECO:0000313" key="3">
    <source>
        <dbReference type="EMBL" id="XBP96046.1"/>
    </source>
</evidence>
<reference evidence="3" key="1">
    <citation type="submission" date="2024-01" db="EMBL/GenBank/DDBJ databases">
        <title>The genome sequence of Micromonospora mangrovi CCTCC AA 2012012.</title>
        <authorList>
            <person name="Gao J."/>
        </authorList>
    </citation>
    <scope>NUCLEOTIDE SEQUENCE</scope>
    <source>
        <strain evidence="3">CCTCC AA 2012012</strain>
    </source>
</reference>
<feature type="compositionally biased region" description="Pro residues" evidence="1">
    <location>
        <begin position="283"/>
        <end position="294"/>
    </location>
</feature>
<dbReference type="EMBL" id="CP157762">
    <property type="protein sequence ID" value="XBP96046.1"/>
    <property type="molecule type" value="Genomic_DNA"/>
</dbReference>
<dbReference type="EMBL" id="CP159342">
    <property type="protein sequence ID" value="XCH76750.1"/>
    <property type="molecule type" value="Genomic_DNA"/>
</dbReference>
<dbReference type="Pfam" id="PF16751">
    <property type="entry name" value="RsdA_SigD_bd"/>
    <property type="match status" value="1"/>
</dbReference>
<name>A0AAU8HJU2_9ACTN</name>
<reference evidence="4" key="2">
    <citation type="submission" date="2024-06" db="EMBL/GenBank/DDBJ databases">
        <title>Micromonospora mangrovi CCTCC AA 2012012 genome sequences.</title>
        <authorList>
            <person name="Gao J."/>
        </authorList>
    </citation>
    <scope>NUCLEOTIDE SEQUENCE</scope>
    <source>
        <strain evidence="4">CCTCC AA 2012012</strain>
    </source>
</reference>
<feature type="compositionally biased region" description="Low complexity" evidence="1">
    <location>
        <begin position="250"/>
        <end position="282"/>
    </location>
</feature>
<protein>
    <submittedName>
        <fullName evidence="4">Anti-sigma-D factor RsdA</fullName>
    </submittedName>
</protein>
<feature type="domain" description="Anti-sigma-D factor RsdA sigma factor binding region" evidence="2">
    <location>
        <begin position="18"/>
        <end position="52"/>
    </location>
</feature>
<evidence type="ECO:0000259" key="2">
    <source>
        <dbReference type="Pfam" id="PF16751"/>
    </source>
</evidence>
<dbReference type="AlphaFoldDB" id="A0AAU8HJU2"/>
<dbReference type="RefSeq" id="WP_350937414.1">
    <property type="nucleotide sequence ID" value="NZ_CP157762.1"/>
</dbReference>
<proteinExistence type="predicted"/>
<feature type="compositionally biased region" description="Low complexity" evidence="1">
    <location>
        <begin position="310"/>
        <end position="333"/>
    </location>
</feature>
<sequence length="333" mass="33820">MSERWPDGGGEELDPGVIAHDDLLLDALGRGGPVVEPDDVTALLAAWHADVTAGDDTVTPLSDTVTRPSDGVDDTATWVGAAAPHTLDPAPRALGVDARPGVAHVRAGTPDRPARLRPARGGAGRGGPGRRPFGRRAARLAATALAALVLVAGLGVGTRNAGPASPLWALTKVLHPERAEVLAIEHTIGEARAAVAAGRFDDARQLIDRAARDLARVTDPTDVARLRAEIDGVRRDLAAVDGCPTWPRCASTSPVPTRPSPATSAAGTPAVTHPPRPRTTAPRPVPAAPAPAPSPTSSSGSGPLPPLPLPSVLGPSVLPSLPGLPLPTGDLLG</sequence>
<dbReference type="InterPro" id="IPR031928">
    <property type="entry name" value="RsdA_SigD-bd"/>
</dbReference>
<accession>A0AAU8HJU2</accession>
<evidence type="ECO:0000313" key="4">
    <source>
        <dbReference type="EMBL" id="XCH76750.1"/>
    </source>
</evidence>
<feature type="region of interest" description="Disordered" evidence="1">
    <location>
        <begin position="243"/>
        <end position="333"/>
    </location>
</feature>
<gene>
    <name evidence="4" type="ORF">ABUL08_11870</name>
    <name evidence="3" type="ORF">VK199_11820</name>
</gene>